<evidence type="ECO:0000256" key="1">
    <source>
        <dbReference type="ARBA" id="ARBA00022490"/>
    </source>
</evidence>
<name>A0A1H3E8Y4_EUBBA</name>
<evidence type="ECO:0000256" key="2">
    <source>
        <dbReference type="ARBA" id="ARBA00022741"/>
    </source>
</evidence>
<feature type="coiled-coil region" evidence="6">
    <location>
        <begin position="799"/>
        <end position="826"/>
    </location>
</feature>
<dbReference type="GO" id="GO:0005737">
    <property type="term" value="C:cytoplasm"/>
    <property type="evidence" value="ECO:0007669"/>
    <property type="project" value="UniProtKB-SubCell"/>
</dbReference>
<keyword evidence="4 6" id="KW-0175">Coiled coil</keyword>
<dbReference type="GO" id="GO:0007059">
    <property type="term" value="P:chromosome segregation"/>
    <property type="evidence" value="ECO:0007669"/>
    <property type="project" value="UniProtKB-UniRule"/>
</dbReference>
<dbReference type="SUPFAM" id="SSF75553">
    <property type="entry name" value="Smc hinge domain"/>
    <property type="match status" value="1"/>
</dbReference>
<dbReference type="InterPro" id="IPR003395">
    <property type="entry name" value="RecF/RecN/SMC_N"/>
</dbReference>
<evidence type="ECO:0000256" key="5">
    <source>
        <dbReference type="ARBA" id="ARBA00023125"/>
    </source>
</evidence>
<evidence type="ECO:0000259" key="7">
    <source>
        <dbReference type="SMART" id="SM00968"/>
    </source>
</evidence>
<evidence type="ECO:0000313" key="8">
    <source>
        <dbReference type="EMBL" id="SDX74339.1"/>
    </source>
</evidence>
<dbReference type="Gene3D" id="3.90.20.10">
    <property type="match status" value="1"/>
</dbReference>
<dbReference type="Gene3D" id="6.10.140.1720">
    <property type="match status" value="1"/>
</dbReference>
<feature type="coiled-coil region" evidence="6">
    <location>
        <begin position="869"/>
        <end position="903"/>
    </location>
</feature>
<dbReference type="NCBIfam" id="TIGR02168">
    <property type="entry name" value="SMC_prok_B"/>
    <property type="match status" value="1"/>
</dbReference>
<sequence length="1189" mass="134327">MYLKKLKMKGFKSFADNVEMEFSQGISAIVGPNGSGKSNITDAIRWVLGEQSTKTLRGKKMEDVIFAGTEKKAPLAYAEVVLTLDNRDGAVADAGDEISVTRRLFRSGDSEYRLNQKNCKLKDIHGIFMDTGLGKNGYSLISQGGIENIINSNPGELRGIVEEAVGIVNYKTRKQEAEKKLERTQDNMDRVQDILDELANRRGPLERQAKKAREYLAIQEELKIVDLFRFQKRMEEIQNQLGTSQKQVTALDTEILSIQNKINQRDKDYQEVKARIHQIATEIGALDQRIEGINTALTSASGDILVGEERCRHLMENANRLQGQQKSQQQESERLSAEAQELFVERDQAIIEIKGIQQTLEGLIHKKSEAQQRVESIRLKMEQQSQREEALSQKREKLNLELNTLKQDTRGMEAQLALRQEQRKEQMAERSAKVTEDQALGQEVADIDGRLTQTRQDVSHMATKETELTKVVAGLKNQIAVINNNLKVNTSKSDYLKKIQQNYSDYFPSIQLIMKAEDLTQDIKQQIYGPVGELITVPGQYARAIDVALGGKAQNVVVETVNTASRCIDVLKRRRAGRATFLPMDNLRYRQMESRDRSLMESMPGAVGIASDLVDYNTRFTQVVESLLARIIVTEDFKAARHIRKSMTGYTIVTLEGEIFYPGGAIVGGAAKGGKQSPLFKKIEIEKLAQEYEQMEGERTRIEGLCDQKEEALQSLRLTMDEITGKMTVLEQAHWQKTQARTACRNRIRELESQMVALDTSLGQDQLALDEKARIEREILGDLEALEIAVVAMEHPDDAETVKTEIQRLSEQIAENEVALARRQEQKRSVDKRIEMLEAHQREVASRLISITRDLEQNILDTTSQETFLEGRRQDLGVLDAQKQEAEEQKHCLTAQEKAYNAEVEGLDHSIRDLNHDLILQKEARSTLELAQSKVAAERDHLEETIYSRYELNYIMAMDLLEGLDLETVDGSTENQRALRSRLSALGQVNVGAIEEYTEVNDRYLFLKNQFDDLIEAKSELEHIIEDLYTSMEKQFALRFSELQGIFSRVFSVLFEGGRAQITYTDPGHVLESGIELVAQPPGKNLRHISLLSGGEKSMTAIALLFSFLELSPSPFCVIDEIDAALDDHNIFRFTSYMEQVARENQFVIITHRKSTLEACDAIYGVSMSKSGISKLVSVRLSDYAEAVG</sequence>
<feature type="domain" description="SMC hinge" evidence="7">
    <location>
        <begin position="525"/>
        <end position="644"/>
    </location>
</feature>
<evidence type="ECO:0000256" key="6">
    <source>
        <dbReference type="HAMAP-Rule" id="MF_01894"/>
    </source>
</evidence>
<dbReference type="Gene3D" id="1.20.1060.20">
    <property type="match status" value="1"/>
</dbReference>
<feature type="coiled-coil region" evidence="6">
    <location>
        <begin position="167"/>
        <end position="201"/>
    </location>
</feature>
<keyword evidence="5 6" id="KW-0238">DNA-binding</keyword>
<protein>
    <recommendedName>
        <fullName evidence="6">Chromosome partition protein Smc</fullName>
    </recommendedName>
</protein>
<proteinExistence type="inferred from homology"/>
<dbReference type="AlphaFoldDB" id="A0A1H3E8Y4"/>
<comment type="domain">
    <text evidence="6">Contains large globular domains required for ATP hydrolysis at each terminus and a third globular domain forming a flexible hinge near the middle of the molecule. These domains are separated by coiled-coil structures.</text>
</comment>
<dbReference type="Gene3D" id="3.30.70.1620">
    <property type="match status" value="1"/>
</dbReference>
<feature type="binding site" evidence="6">
    <location>
        <begin position="32"/>
        <end position="39"/>
    </location>
    <ligand>
        <name>ATP</name>
        <dbReference type="ChEBI" id="CHEBI:30616"/>
    </ligand>
</feature>
<dbReference type="GO" id="GO:0003677">
    <property type="term" value="F:DNA binding"/>
    <property type="evidence" value="ECO:0007669"/>
    <property type="project" value="UniProtKB-UniRule"/>
</dbReference>
<feature type="coiled-coil region" evidence="6">
    <location>
        <begin position="685"/>
        <end position="726"/>
    </location>
</feature>
<keyword evidence="3 6" id="KW-0067">ATP-binding</keyword>
<evidence type="ECO:0000256" key="4">
    <source>
        <dbReference type="ARBA" id="ARBA00023054"/>
    </source>
</evidence>
<dbReference type="HAMAP" id="MF_01894">
    <property type="entry name" value="Smc_prok"/>
    <property type="match status" value="1"/>
</dbReference>
<dbReference type="PANTHER" id="PTHR43977">
    <property type="entry name" value="STRUCTURAL MAINTENANCE OF CHROMOSOMES PROTEIN 3"/>
    <property type="match status" value="1"/>
</dbReference>
<keyword evidence="2 6" id="KW-0547">Nucleotide-binding</keyword>
<dbReference type="GO" id="GO:0030261">
    <property type="term" value="P:chromosome condensation"/>
    <property type="evidence" value="ECO:0007669"/>
    <property type="project" value="InterPro"/>
</dbReference>
<dbReference type="Gene3D" id="3.40.50.300">
    <property type="entry name" value="P-loop containing nucleotide triphosphate hydrolases"/>
    <property type="match status" value="2"/>
</dbReference>
<reference evidence="9" key="1">
    <citation type="submission" date="2016-10" db="EMBL/GenBank/DDBJ databases">
        <authorList>
            <person name="Varghese N."/>
            <person name="Submissions S."/>
        </authorList>
    </citation>
    <scope>NUCLEOTIDE SEQUENCE [LARGE SCALE GENOMIC DNA]</scope>
    <source>
        <strain evidence="9">VPI 5359</strain>
    </source>
</reference>
<dbReference type="SUPFAM" id="SSF52540">
    <property type="entry name" value="P-loop containing nucleoside triphosphate hydrolases"/>
    <property type="match status" value="1"/>
</dbReference>
<dbReference type="Pfam" id="PF02463">
    <property type="entry name" value="SMC_N"/>
    <property type="match status" value="1"/>
</dbReference>
<evidence type="ECO:0000313" key="9">
    <source>
        <dbReference type="Proteomes" id="UP000199652"/>
    </source>
</evidence>
<dbReference type="SMART" id="SM00968">
    <property type="entry name" value="SMC_hinge"/>
    <property type="match status" value="1"/>
</dbReference>
<comment type="function">
    <text evidence="6">Required for chromosome condensation and partitioning.</text>
</comment>
<dbReference type="InterPro" id="IPR011890">
    <property type="entry name" value="SMC_prok"/>
</dbReference>
<dbReference type="GO" id="GO:0016887">
    <property type="term" value="F:ATP hydrolysis activity"/>
    <property type="evidence" value="ECO:0007669"/>
    <property type="project" value="InterPro"/>
</dbReference>
<dbReference type="PIRSF" id="PIRSF005719">
    <property type="entry name" value="SMC"/>
    <property type="match status" value="1"/>
</dbReference>
<dbReference type="STRING" id="1528.SAMN04488579_106126"/>
<evidence type="ECO:0000256" key="3">
    <source>
        <dbReference type="ARBA" id="ARBA00022840"/>
    </source>
</evidence>
<dbReference type="Pfam" id="PF06470">
    <property type="entry name" value="SMC_hinge"/>
    <property type="match status" value="1"/>
</dbReference>
<dbReference type="OrthoDB" id="9808768at2"/>
<accession>A0A1H3E8Y4</accession>
<dbReference type="GO" id="GO:0006260">
    <property type="term" value="P:DNA replication"/>
    <property type="evidence" value="ECO:0007669"/>
    <property type="project" value="UniProtKB-UniRule"/>
</dbReference>
<dbReference type="Proteomes" id="UP000199652">
    <property type="component" value="Unassembled WGS sequence"/>
</dbReference>
<dbReference type="RefSeq" id="WP_090244267.1">
    <property type="nucleotide sequence ID" value="NZ_FNOU01000006.1"/>
</dbReference>
<comment type="subcellular location">
    <subcellularLocation>
        <location evidence="6">Cytoplasm</location>
    </subcellularLocation>
</comment>
<dbReference type="InterPro" id="IPR027417">
    <property type="entry name" value="P-loop_NTPase"/>
</dbReference>
<dbReference type="GO" id="GO:0007062">
    <property type="term" value="P:sister chromatid cohesion"/>
    <property type="evidence" value="ECO:0007669"/>
    <property type="project" value="InterPro"/>
</dbReference>
<feature type="coiled-coil region" evidence="6">
    <location>
        <begin position="311"/>
        <end position="438"/>
    </location>
</feature>
<keyword evidence="9" id="KW-1185">Reference proteome</keyword>
<dbReference type="EMBL" id="FNOU01000006">
    <property type="protein sequence ID" value="SDX74339.1"/>
    <property type="molecule type" value="Genomic_DNA"/>
</dbReference>
<keyword evidence="1 6" id="KW-0963">Cytoplasm</keyword>
<dbReference type="InterPro" id="IPR024704">
    <property type="entry name" value="SMC"/>
</dbReference>
<dbReference type="InterPro" id="IPR010935">
    <property type="entry name" value="SMC_hinge"/>
</dbReference>
<dbReference type="GO" id="GO:0005694">
    <property type="term" value="C:chromosome"/>
    <property type="evidence" value="ECO:0007669"/>
    <property type="project" value="InterPro"/>
</dbReference>
<gene>
    <name evidence="6" type="primary">smc</name>
    <name evidence="8" type="ORF">SAMN04488579_106126</name>
</gene>
<dbReference type="InterPro" id="IPR036277">
    <property type="entry name" value="SMC_hinge_sf"/>
</dbReference>
<dbReference type="GO" id="GO:0005524">
    <property type="term" value="F:ATP binding"/>
    <property type="evidence" value="ECO:0007669"/>
    <property type="project" value="UniProtKB-UniRule"/>
</dbReference>
<organism evidence="8 9">
    <name type="scientific">Eubacterium barkeri</name>
    <name type="common">Clostridium barkeri</name>
    <dbReference type="NCBI Taxonomy" id="1528"/>
    <lineage>
        <taxon>Bacteria</taxon>
        <taxon>Bacillati</taxon>
        <taxon>Bacillota</taxon>
        <taxon>Clostridia</taxon>
        <taxon>Eubacteriales</taxon>
        <taxon>Eubacteriaceae</taxon>
        <taxon>Eubacterium</taxon>
    </lineage>
</organism>
<comment type="subunit">
    <text evidence="6">Homodimer.</text>
</comment>
<comment type="similarity">
    <text evidence="6">Belongs to the SMC family.</text>
</comment>